<proteinExistence type="predicted"/>
<feature type="region of interest" description="Disordered" evidence="1">
    <location>
        <begin position="34"/>
        <end position="56"/>
    </location>
</feature>
<dbReference type="EMBL" id="JXRR01000014">
    <property type="protein sequence ID" value="KIL47906.1"/>
    <property type="molecule type" value="Genomic_DNA"/>
</dbReference>
<keyword evidence="3" id="KW-1185">Reference proteome</keyword>
<organism evidence="2 3">
    <name type="scientific">Jeotgalibacillus campisalis</name>
    <dbReference type="NCBI Taxonomy" id="220754"/>
    <lineage>
        <taxon>Bacteria</taxon>
        <taxon>Bacillati</taxon>
        <taxon>Bacillota</taxon>
        <taxon>Bacilli</taxon>
        <taxon>Bacillales</taxon>
        <taxon>Caryophanaceae</taxon>
        <taxon>Jeotgalibacillus</taxon>
    </lineage>
</organism>
<evidence type="ECO:0000313" key="2">
    <source>
        <dbReference type="EMBL" id="KIL47906.1"/>
    </source>
</evidence>
<feature type="compositionally biased region" description="Basic and acidic residues" evidence="1">
    <location>
        <begin position="7"/>
        <end position="21"/>
    </location>
</feature>
<evidence type="ECO:0000256" key="1">
    <source>
        <dbReference type="SAM" id="MobiDB-lite"/>
    </source>
</evidence>
<accession>A0A0C2VU05</accession>
<evidence type="ECO:0000313" key="3">
    <source>
        <dbReference type="Proteomes" id="UP000031972"/>
    </source>
</evidence>
<dbReference type="RefSeq" id="WP_156969498.1">
    <property type="nucleotide sequence ID" value="NZ_JXRR01000014.1"/>
</dbReference>
<sequence>MSNQPKKKAEEVKEEVKEERVHPFDSFWKFHKDREEKKEDHKEVNEDEEKKRPFWW</sequence>
<feature type="region of interest" description="Disordered" evidence="1">
    <location>
        <begin position="1"/>
        <end position="21"/>
    </location>
</feature>
<reference evidence="2 3" key="1">
    <citation type="submission" date="2015-01" db="EMBL/GenBank/DDBJ databases">
        <title>Jeotgalibacillus campisalis genome sequencing.</title>
        <authorList>
            <person name="Goh K.M."/>
            <person name="Chan K.-G."/>
            <person name="Yaakop A.S."/>
            <person name="Ee R."/>
            <person name="Gan H.M."/>
            <person name="Chan C.S."/>
        </authorList>
    </citation>
    <scope>NUCLEOTIDE SEQUENCE [LARGE SCALE GENOMIC DNA]</scope>
    <source>
        <strain evidence="2 3">SF-57</strain>
    </source>
</reference>
<gene>
    <name evidence="2" type="ORF">KR50_20730</name>
</gene>
<comment type="caution">
    <text evidence="2">The sequence shown here is derived from an EMBL/GenBank/DDBJ whole genome shotgun (WGS) entry which is preliminary data.</text>
</comment>
<name>A0A0C2VU05_9BACL</name>
<dbReference type="AlphaFoldDB" id="A0A0C2VU05"/>
<dbReference type="PATRIC" id="fig|220754.4.peg.2091"/>
<dbReference type="Proteomes" id="UP000031972">
    <property type="component" value="Unassembled WGS sequence"/>
</dbReference>
<protein>
    <submittedName>
        <fullName evidence="2">Uncharacterized protein</fullName>
    </submittedName>
</protein>